<dbReference type="AlphaFoldDB" id="A0A9X1PHZ8"/>
<dbReference type="GO" id="GO:0009103">
    <property type="term" value="P:lipopolysaccharide biosynthetic process"/>
    <property type="evidence" value="ECO:0007669"/>
    <property type="project" value="UniProtKB-ARBA"/>
</dbReference>
<evidence type="ECO:0000256" key="2">
    <source>
        <dbReference type="ARBA" id="ARBA00022475"/>
    </source>
</evidence>
<evidence type="ECO:0000256" key="1">
    <source>
        <dbReference type="ARBA" id="ARBA00004651"/>
    </source>
</evidence>
<dbReference type="PANTHER" id="PTHR33908:SF11">
    <property type="entry name" value="MEMBRANE PROTEIN"/>
    <property type="match status" value="1"/>
</dbReference>
<accession>A0A9X1PHZ8</accession>
<dbReference type="GO" id="GO:0005886">
    <property type="term" value="C:plasma membrane"/>
    <property type="evidence" value="ECO:0007669"/>
    <property type="project" value="UniProtKB-SubCell"/>
</dbReference>
<feature type="transmembrane region" description="Helical" evidence="8">
    <location>
        <begin position="322"/>
        <end position="341"/>
    </location>
</feature>
<keyword evidence="3 10" id="KW-0328">Glycosyltransferase</keyword>
<keyword evidence="2" id="KW-1003">Cell membrane</keyword>
<reference evidence="10" key="1">
    <citation type="submission" date="2021-12" db="EMBL/GenBank/DDBJ databases">
        <title>Novel species in genus Dyadobacter.</title>
        <authorList>
            <person name="Ma C."/>
        </authorList>
    </citation>
    <scope>NUCLEOTIDE SEQUENCE</scope>
    <source>
        <strain evidence="10">CY399</strain>
    </source>
</reference>
<keyword evidence="4 10" id="KW-0808">Transferase</keyword>
<dbReference type="EC" id="2.4.-.-" evidence="10"/>
<dbReference type="RefSeq" id="WP_234616407.1">
    <property type="nucleotide sequence ID" value="NZ_CP098806.1"/>
</dbReference>
<feature type="transmembrane region" description="Helical" evidence="8">
    <location>
        <begin position="12"/>
        <end position="30"/>
    </location>
</feature>
<feature type="transmembrane region" description="Helical" evidence="8">
    <location>
        <begin position="131"/>
        <end position="147"/>
    </location>
</feature>
<dbReference type="GO" id="GO:0016763">
    <property type="term" value="F:pentosyltransferase activity"/>
    <property type="evidence" value="ECO:0007669"/>
    <property type="project" value="TreeGrafter"/>
</dbReference>
<evidence type="ECO:0000256" key="6">
    <source>
        <dbReference type="ARBA" id="ARBA00022989"/>
    </source>
</evidence>
<protein>
    <submittedName>
        <fullName evidence="10">Glycosyltransferase family 39 protein</fullName>
        <ecNumber evidence="10">2.4.-.-</ecNumber>
    </submittedName>
</protein>
<dbReference type="InterPro" id="IPR050297">
    <property type="entry name" value="LipidA_mod_glycosyltrf_83"/>
</dbReference>
<keyword evidence="5 8" id="KW-0812">Transmembrane</keyword>
<name>A0A9X1PHZ8_9BACT</name>
<keyword evidence="11" id="KW-1185">Reference proteome</keyword>
<dbReference type="Proteomes" id="UP001139700">
    <property type="component" value="Unassembled WGS sequence"/>
</dbReference>
<sequence length="497" mass="56436">MIPGNSTHERYLPWIFTISFILITFLPRSLDDTMFMDGLAYASIARNMALGIGSFWQPFFAKSFWLPYDNGPFFFGHPPLQFGMQSILFRVIGDSTAVENIYNFLVLVVSIILIVKFWQKLFEETPDLAKYTWLPVLCWYATVTVYYSIPNNFLDSTMSIFCLLSCYFQLRFLKSKSFGTPKKYIFPVLAGICIVLACLTKGPVGLYPLAFAMIYVVVYDHAMFGIGVKITALVFGTFAVTMGLILLYQPAFVFLKTYFNGQVVQALLQKREKAGEGLAGHFYLVKELLRNVYPHLAMLVGIYLISSSHNIKTALGKKTIRICQLTLLVAGSAIVPMLVSIKQYPHYLLPSLPFVAIFFAALFVEKVHALTLLNTKMAVAGFSIAVVCCWTFTIIKLRNMEHNEMAANAKEIKHYVARASTIGICQNLYHEADIHTYLQRYHFLSLTTKTENAKYVLADANCLPSFDLKKDKVVPLEDHYFLVIRNQKARDQHAVYH</sequence>
<feature type="transmembrane region" description="Helical" evidence="8">
    <location>
        <begin position="101"/>
        <end position="119"/>
    </location>
</feature>
<evidence type="ECO:0000256" key="8">
    <source>
        <dbReference type="SAM" id="Phobius"/>
    </source>
</evidence>
<dbReference type="InterPro" id="IPR038731">
    <property type="entry name" value="RgtA/B/C-like"/>
</dbReference>
<organism evidence="10 11">
    <name type="scientific">Dyadobacter fanqingshengii</name>
    <dbReference type="NCBI Taxonomy" id="2906443"/>
    <lineage>
        <taxon>Bacteria</taxon>
        <taxon>Pseudomonadati</taxon>
        <taxon>Bacteroidota</taxon>
        <taxon>Cytophagia</taxon>
        <taxon>Cytophagales</taxon>
        <taxon>Spirosomataceae</taxon>
        <taxon>Dyadobacter</taxon>
    </lineage>
</organism>
<comment type="caution">
    <text evidence="10">The sequence shown here is derived from an EMBL/GenBank/DDBJ whole genome shotgun (WGS) entry which is preliminary data.</text>
</comment>
<gene>
    <name evidence="10" type="ORF">LXM24_26470</name>
</gene>
<feature type="domain" description="Glycosyltransferase RgtA/B/C/D-like" evidence="9">
    <location>
        <begin position="77"/>
        <end position="220"/>
    </location>
</feature>
<evidence type="ECO:0000256" key="4">
    <source>
        <dbReference type="ARBA" id="ARBA00022679"/>
    </source>
</evidence>
<evidence type="ECO:0000256" key="7">
    <source>
        <dbReference type="ARBA" id="ARBA00023136"/>
    </source>
</evidence>
<evidence type="ECO:0000259" key="9">
    <source>
        <dbReference type="Pfam" id="PF13231"/>
    </source>
</evidence>
<evidence type="ECO:0000313" key="11">
    <source>
        <dbReference type="Proteomes" id="UP001139700"/>
    </source>
</evidence>
<proteinExistence type="predicted"/>
<feature type="transmembrane region" description="Helical" evidence="8">
    <location>
        <begin position="184"/>
        <end position="202"/>
    </location>
</feature>
<dbReference type="EMBL" id="JAJTTA010000009">
    <property type="protein sequence ID" value="MCF0043677.1"/>
    <property type="molecule type" value="Genomic_DNA"/>
</dbReference>
<dbReference type="Pfam" id="PF13231">
    <property type="entry name" value="PMT_2"/>
    <property type="match status" value="1"/>
</dbReference>
<feature type="transmembrane region" description="Helical" evidence="8">
    <location>
        <begin position="347"/>
        <end position="365"/>
    </location>
</feature>
<comment type="subcellular location">
    <subcellularLocation>
        <location evidence="1">Cell membrane</location>
        <topology evidence="1">Multi-pass membrane protein</topology>
    </subcellularLocation>
</comment>
<keyword evidence="7 8" id="KW-0472">Membrane</keyword>
<feature type="transmembrane region" description="Helical" evidence="8">
    <location>
        <begin position="377"/>
        <end position="395"/>
    </location>
</feature>
<keyword evidence="6 8" id="KW-1133">Transmembrane helix</keyword>
<evidence type="ECO:0000256" key="5">
    <source>
        <dbReference type="ARBA" id="ARBA00022692"/>
    </source>
</evidence>
<evidence type="ECO:0000313" key="10">
    <source>
        <dbReference type="EMBL" id="MCF0043677.1"/>
    </source>
</evidence>
<feature type="transmembrane region" description="Helical" evidence="8">
    <location>
        <begin position="233"/>
        <end position="255"/>
    </location>
</feature>
<dbReference type="PANTHER" id="PTHR33908">
    <property type="entry name" value="MANNOSYLTRANSFERASE YKCB-RELATED"/>
    <property type="match status" value="1"/>
</dbReference>
<evidence type="ECO:0000256" key="3">
    <source>
        <dbReference type="ARBA" id="ARBA00022676"/>
    </source>
</evidence>